<reference evidence="1 2" key="1">
    <citation type="submission" date="2019-03" db="EMBL/GenBank/DDBJ databases">
        <title>Genomic Encyclopedia of Type Strains, Phase IV (KMG-IV): sequencing the most valuable type-strain genomes for metagenomic binning, comparative biology and taxonomic classification.</title>
        <authorList>
            <person name="Goeker M."/>
        </authorList>
    </citation>
    <scope>NUCLEOTIDE SEQUENCE [LARGE SCALE GENOMIC DNA]</scope>
    <source>
        <strain evidence="1 2">DSM 45707</strain>
    </source>
</reference>
<gene>
    <name evidence="1" type="ORF">EDD58_101550</name>
</gene>
<evidence type="ECO:0000313" key="2">
    <source>
        <dbReference type="Proteomes" id="UP000294937"/>
    </source>
</evidence>
<keyword evidence="2" id="KW-1185">Reference proteome</keyword>
<dbReference type="Pfam" id="PF07315">
    <property type="entry name" value="DUF1462"/>
    <property type="match status" value="1"/>
</dbReference>
<dbReference type="AlphaFoldDB" id="A0A4R3LAM0"/>
<dbReference type="Proteomes" id="UP000294937">
    <property type="component" value="Unassembled WGS sequence"/>
</dbReference>
<dbReference type="InterPro" id="IPR036249">
    <property type="entry name" value="Thioredoxin-like_sf"/>
</dbReference>
<protein>
    <submittedName>
        <fullName evidence="1">Disulfide oxidoreductase YuzD</fullName>
    </submittedName>
</protein>
<dbReference type="RefSeq" id="WP_341539259.1">
    <property type="nucleotide sequence ID" value="NZ_SMAG01000001.1"/>
</dbReference>
<evidence type="ECO:0000313" key="1">
    <source>
        <dbReference type="EMBL" id="TCS96903.1"/>
    </source>
</evidence>
<proteinExistence type="predicted"/>
<dbReference type="EMBL" id="SMAG01000001">
    <property type="protein sequence ID" value="TCS96903.1"/>
    <property type="molecule type" value="Genomic_DNA"/>
</dbReference>
<dbReference type="InterPro" id="IPR009190">
    <property type="entry name" value="DUF1462"/>
</dbReference>
<sequence>MSEMKALEVCVYGTDQLCPSCIHAPSSRETASWLEAALIRKYGSNVHIRYIDLEKPESPEELAFSKKVIEEDLWYPVVVINKEIVAEGVPKLKDIISAIERQGIIHTS</sequence>
<dbReference type="InterPro" id="IPR038218">
    <property type="entry name" value="YuzD-like_sp"/>
</dbReference>
<dbReference type="Gene3D" id="3.40.30.30">
    <property type="entry name" value="Hypothetical protein sa0798"/>
    <property type="match status" value="1"/>
</dbReference>
<accession>A0A4R3LAM0</accession>
<comment type="caution">
    <text evidence="1">The sequence shown here is derived from an EMBL/GenBank/DDBJ whole genome shotgun (WGS) entry which is preliminary data.</text>
</comment>
<organism evidence="1 2">
    <name type="scientific">Hazenella coriacea</name>
    <dbReference type="NCBI Taxonomy" id="1179467"/>
    <lineage>
        <taxon>Bacteria</taxon>
        <taxon>Bacillati</taxon>
        <taxon>Bacillota</taxon>
        <taxon>Bacilli</taxon>
        <taxon>Bacillales</taxon>
        <taxon>Thermoactinomycetaceae</taxon>
        <taxon>Hazenella</taxon>
    </lineage>
</organism>
<dbReference type="SUPFAM" id="SSF52833">
    <property type="entry name" value="Thioredoxin-like"/>
    <property type="match status" value="1"/>
</dbReference>
<name>A0A4R3LAM0_9BACL</name>